<reference evidence="2 3" key="1">
    <citation type="submission" date="2013-05" db="EMBL/GenBank/DDBJ databases">
        <authorList>
            <person name="Harkins D.M."/>
            <person name="Durkin A.S."/>
            <person name="Brinkac L.M."/>
            <person name="Haft D.H."/>
            <person name="Selengut J.D."/>
            <person name="Sanka R."/>
            <person name="DePew J."/>
            <person name="Purushe J."/>
            <person name="Hartskeerl R.A."/>
            <person name="Ahmed A."/>
            <person name="van der Linden H."/>
            <person name="Goris M.G.A."/>
            <person name="Vinetz J.M."/>
            <person name="Sutton G.G."/>
            <person name="Nierman W.C."/>
            <person name="Fouts D.E."/>
        </authorList>
    </citation>
    <scope>NUCLEOTIDE SEQUENCE [LARGE SCALE GENOMIC DNA]</scope>
    <source>
        <strain evidence="2 3">10</strain>
    </source>
</reference>
<protein>
    <submittedName>
        <fullName evidence="2">Uncharacterized protein</fullName>
    </submittedName>
</protein>
<accession>V6HEY9</accession>
<sequence length="46" mass="5558">MEPGYEPISQDEILHYVPFRGQRPEDRRVRFQRTEDGGQMHSLRSR</sequence>
<proteinExistence type="predicted"/>
<comment type="caution">
    <text evidence="2">The sequence shown here is derived from an EMBL/GenBank/DDBJ whole genome shotgun (WGS) entry which is preliminary data.</text>
</comment>
<feature type="region of interest" description="Disordered" evidence="1">
    <location>
        <begin position="19"/>
        <end position="46"/>
    </location>
</feature>
<evidence type="ECO:0000313" key="3">
    <source>
        <dbReference type="Proteomes" id="UP000018719"/>
    </source>
</evidence>
<dbReference type="Proteomes" id="UP000018719">
    <property type="component" value="Unassembled WGS sequence"/>
</dbReference>
<dbReference type="EMBL" id="AHMM02000015">
    <property type="protein sequence ID" value="EQA38023.1"/>
    <property type="molecule type" value="Genomic_DNA"/>
</dbReference>
<name>V6HEY9_9LEPT</name>
<evidence type="ECO:0000256" key="1">
    <source>
        <dbReference type="SAM" id="MobiDB-lite"/>
    </source>
</evidence>
<evidence type="ECO:0000313" key="2">
    <source>
        <dbReference type="EMBL" id="EQA38023.1"/>
    </source>
</evidence>
<organism evidence="2 3">
    <name type="scientific">Leptospira inadai serovar Lyme str. 10</name>
    <dbReference type="NCBI Taxonomy" id="1049790"/>
    <lineage>
        <taxon>Bacteria</taxon>
        <taxon>Pseudomonadati</taxon>
        <taxon>Spirochaetota</taxon>
        <taxon>Spirochaetia</taxon>
        <taxon>Leptospirales</taxon>
        <taxon>Leptospiraceae</taxon>
        <taxon>Leptospira</taxon>
    </lineage>
</organism>
<feature type="compositionally biased region" description="Basic and acidic residues" evidence="1">
    <location>
        <begin position="22"/>
        <end position="38"/>
    </location>
</feature>
<gene>
    <name evidence="2" type="ORF">LEP1GSC047_3603</name>
</gene>
<dbReference type="AlphaFoldDB" id="V6HEY9"/>